<sequence length="263" mass="28387">MAFQRSQACCLLLALLVSLQLTAGLAYGFVGDVAVYWGRNKDEGTLREACDAGTYDTVIISFLVAFGHGKYTLDLSGHDIAGIGDDIYYCRVNKDMIRSQACCLLLALLVSIQLTSGLAAYRRADVAVYWGRNKDEGTLREACDTGEYTTVIISFLVAFGHGKYTLDLSGHDIAGVGDDINYCKSKGIMLTAGLAAYQVAGGVTVYWGRNRDEGTLREACDTGLYTTVIISFLSVFGHGKYALDLSGHDIAGVGDDINYCKML</sequence>
<dbReference type="GO" id="GO:0005975">
    <property type="term" value="P:carbohydrate metabolic process"/>
    <property type="evidence" value="ECO:0007669"/>
    <property type="project" value="InterPro"/>
</dbReference>
<reference evidence="3 4" key="1">
    <citation type="journal article" date="2019" name="Sci. Rep.">
        <title>A high-quality genome of Eragrostis curvula grass provides insights into Poaceae evolution and supports new strategies to enhance forage quality.</title>
        <authorList>
            <person name="Carballo J."/>
            <person name="Santos B.A.C.M."/>
            <person name="Zappacosta D."/>
            <person name="Garbus I."/>
            <person name="Selva J.P."/>
            <person name="Gallo C.A."/>
            <person name="Diaz A."/>
            <person name="Albertini E."/>
            <person name="Caccamo M."/>
            <person name="Echenique V."/>
        </authorList>
    </citation>
    <scope>NUCLEOTIDE SEQUENCE [LARGE SCALE GENOMIC DNA]</scope>
    <source>
        <strain evidence="4">cv. Victoria</strain>
        <tissue evidence="3">Leaf</tissue>
    </source>
</reference>
<dbReference type="SUPFAM" id="SSF51445">
    <property type="entry name" value="(Trans)glycosidases"/>
    <property type="match status" value="3"/>
</dbReference>
<dbReference type="Gene3D" id="3.20.20.80">
    <property type="entry name" value="Glycosidases"/>
    <property type="match status" value="3"/>
</dbReference>
<gene>
    <name evidence="3" type="ORF">EJB05_26927</name>
</gene>
<dbReference type="PROSITE" id="PS51910">
    <property type="entry name" value="GH18_2"/>
    <property type="match status" value="1"/>
</dbReference>
<dbReference type="InterPro" id="IPR017853">
    <property type="entry name" value="GH"/>
</dbReference>
<dbReference type="Proteomes" id="UP000324897">
    <property type="component" value="Chromosome 2"/>
</dbReference>
<dbReference type="EMBL" id="RWGY01000013">
    <property type="protein sequence ID" value="TVU24485.1"/>
    <property type="molecule type" value="Genomic_DNA"/>
</dbReference>
<evidence type="ECO:0000259" key="2">
    <source>
        <dbReference type="PROSITE" id="PS51910"/>
    </source>
</evidence>
<accession>A0A5J9UM09</accession>
<dbReference type="PANTHER" id="PTHR45708:SF11">
    <property type="entry name" value="XYLANASE INHIBITOR PROTEIN XIP"/>
    <property type="match status" value="1"/>
</dbReference>
<evidence type="ECO:0000313" key="4">
    <source>
        <dbReference type="Proteomes" id="UP000324897"/>
    </source>
</evidence>
<dbReference type="OrthoDB" id="6020543at2759"/>
<feature type="signal peptide" evidence="1">
    <location>
        <begin position="1"/>
        <end position="24"/>
    </location>
</feature>
<dbReference type="GO" id="GO:0004568">
    <property type="term" value="F:chitinase activity"/>
    <property type="evidence" value="ECO:0007669"/>
    <property type="project" value="TreeGrafter"/>
</dbReference>
<evidence type="ECO:0000313" key="3">
    <source>
        <dbReference type="EMBL" id="TVU24485.1"/>
    </source>
</evidence>
<feature type="domain" description="GH18" evidence="2">
    <location>
        <begin position="201"/>
        <end position="263"/>
    </location>
</feature>
<dbReference type="GO" id="GO:0005576">
    <property type="term" value="C:extracellular region"/>
    <property type="evidence" value="ECO:0007669"/>
    <property type="project" value="TreeGrafter"/>
</dbReference>
<organism evidence="3 4">
    <name type="scientific">Eragrostis curvula</name>
    <name type="common">weeping love grass</name>
    <dbReference type="NCBI Taxonomy" id="38414"/>
    <lineage>
        <taxon>Eukaryota</taxon>
        <taxon>Viridiplantae</taxon>
        <taxon>Streptophyta</taxon>
        <taxon>Embryophyta</taxon>
        <taxon>Tracheophyta</taxon>
        <taxon>Spermatophyta</taxon>
        <taxon>Magnoliopsida</taxon>
        <taxon>Liliopsida</taxon>
        <taxon>Poales</taxon>
        <taxon>Poaceae</taxon>
        <taxon>PACMAD clade</taxon>
        <taxon>Chloridoideae</taxon>
        <taxon>Eragrostideae</taxon>
        <taxon>Eragrostidinae</taxon>
        <taxon>Eragrostis</taxon>
    </lineage>
</organism>
<dbReference type="Gramene" id="TVU24485">
    <property type="protein sequence ID" value="TVU24485"/>
    <property type="gene ID" value="EJB05_26927"/>
</dbReference>
<proteinExistence type="predicted"/>
<dbReference type="PANTHER" id="PTHR45708">
    <property type="entry name" value="ENDOCHITINASE"/>
    <property type="match status" value="1"/>
</dbReference>
<keyword evidence="1" id="KW-0732">Signal</keyword>
<protein>
    <recommendedName>
        <fullName evidence="2">GH18 domain-containing protein</fullName>
    </recommendedName>
</protein>
<comment type="caution">
    <text evidence="3">The sequence shown here is derived from an EMBL/GenBank/DDBJ whole genome shotgun (WGS) entry which is preliminary data.</text>
</comment>
<feature type="non-terminal residue" evidence="3">
    <location>
        <position position="1"/>
    </location>
</feature>
<feature type="chain" id="PRO_5023859193" description="GH18 domain-containing protein" evidence="1">
    <location>
        <begin position="25"/>
        <end position="263"/>
    </location>
</feature>
<dbReference type="AlphaFoldDB" id="A0A5J9UM09"/>
<dbReference type="InterPro" id="IPR001223">
    <property type="entry name" value="Glyco_hydro18_cat"/>
</dbReference>
<dbReference type="InterPro" id="IPR050542">
    <property type="entry name" value="Glycosyl_Hydrlase18_Chitinase"/>
</dbReference>
<evidence type="ECO:0000256" key="1">
    <source>
        <dbReference type="SAM" id="SignalP"/>
    </source>
</evidence>
<name>A0A5J9UM09_9POAL</name>
<keyword evidence="4" id="KW-1185">Reference proteome</keyword>